<dbReference type="InterPro" id="IPR036737">
    <property type="entry name" value="OmpA-like_sf"/>
</dbReference>
<evidence type="ECO:0000256" key="1">
    <source>
        <dbReference type="ARBA" id="ARBA00004442"/>
    </source>
</evidence>
<dbReference type="Pfam" id="PF00691">
    <property type="entry name" value="OmpA"/>
    <property type="match status" value="1"/>
</dbReference>
<dbReference type="Gene3D" id="2.120.10.30">
    <property type="entry name" value="TolB, C-terminal domain"/>
    <property type="match status" value="1"/>
</dbReference>
<dbReference type="SUPFAM" id="SSF82171">
    <property type="entry name" value="DPP6 N-terminal domain-like"/>
    <property type="match status" value="1"/>
</dbReference>
<dbReference type="Proteomes" id="UP000464657">
    <property type="component" value="Chromosome"/>
</dbReference>
<keyword evidence="2 4" id="KW-0472">Membrane</keyword>
<dbReference type="InterPro" id="IPR011990">
    <property type="entry name" value="TPR-like_helical_dom_sf"/>
</dbReference>
<dbReference type="InterPro" id="IPR011659">
    <property type="entry name" value="WD40"/>
</dbReference>
<dbReference type="InterPro" id="IPR050330">
    <property type="entry name" value="Bact_OuterMem_StrucFunc"/>
</dbReference>
<feature type="region of interest" description="Disordered" evidence="5">
    <location>
        <begin position="589"/>
        <end position="610"/>
    </location>
</feature>
<comment type="subcellular location">
    <subcellularLocation>
        <location evidence="1">Cell outer membrane</location>
    </subcellularLocation>
</comment>
<dbReference type="PROSITE" id="PS01068">
    <property type="entry name" value="OMPA_1"/>
    <property type="match status" value="1"/>
</dbReference>
<feature type="chain" id="PRO_5029847075" evidence="6">
    <location>
        <begin position="19"/>
        <end position="626"/>
    </location>
</feature>
<keyword evidence="6" id="KW-0732">Signal</keyword>
<dbReference type="InterPro" id="IPR011042">
    <property type="entry name" value="6-blade_b-propeller_TolB-like"/>
</dbReference>
<dbReference type="Pfam" id="PF13620">
    <property type="entry name" value="CarboxypepD_reg"/>
    <property type="match status" value="1"/>
</dbReference>
<accession>A0A7L4ZLA9</accession>
<dbReference type="PANTHER" id="PTHR30329">
    <property type="entry name" value="STATOR ELEMENT OF FLAGELLAR MOTOR COMPLEX"/>
    <property type="match status" value="1"/>
</dbReference>
<evidence type="ECO:0000256" key="5">
    <source>
        <dbReference type="SAM" id="MobiDB-lite"/>
    </source>
</evidence>
<dbReference type="OrthoDB" id="9809364at2"/>
<organism evidence="8 9">
    <name type="scientific">Kordia antarctica</name>
    <dbReference type="NCBI Taxonomy" id="1218801"/>
    <lineage>
        <taxon>Bacteria</taxon>
        <taxon>Pseudomonadati</taxon>
        <taxon>Bacteroidota</taxon>
        <taxon>Flavobacteriia</taxon>
        <taxon>Flavobacteriales</taxon>
        <taxon>Flavobacteriaceae</taxon>
        <taxon>Kordia</taxon>
    </lineage>
</organism>
<dbReference type="SUPFAM" id="SSF49464">
    <property type="entry name" value="Carboxypeptidase regulatory domain-like"/>
    <property type="match status" value="1"/>
</dbReference>
<dbReference type="KEGG" id="kan:IMCC3317_25870"/>
<evidence type="ECO:0000256" key="2">
    <source>
        <dbReference type="ARBA" id="ARBA00023136"/>
    </source>
</evidence>
<dbReference type="PROSITE" id="PS51123">
    <property type="entry name" value="OMPA_2"/>
    <property type="match status" value="1"/>
</dbReference>
<dbReference type="Gene3D" id="1.25.40.10">
    <property type="entry name" value="Tetratricopeptide repeat domain"/>
    <property type="match status" value="1"/>
</dbReference>
<keyword evidence="3" id="KW-0998">Cell outer membrane</keyword>
<evidence type="ECO:0000256" key="4">
    <source>
        <dbReference type="PROSITE-ProRule" id="PRU00473"/>
    </source>
</evidence>
<dbReference type="InterPro" id="IPR006664">
    <property type="entry name" value="OMP_bac"/>
</dbReference>
<dbReference type="InterPro" id="IPR006665">
    <property type="entry name" value="OmpA-like"/>
</dbReference>
<evidence type="ECO:0000259" key="7">
    <source>
        <dbReference type="PROSITE" id="PS51123"/>
    </source>
</evidence>
<dbReference type="Pfam" id="PF07676">
    <property type="entry name" value="PD40"/>
    <property type="match status" value="3"/>
</dbReference>
<protein>
    <submittedName>
        <fullName evidence="8">Outer membrane porin F</fullName>
    </submittedName>
</protein>
<feature type="domain" description="OmpA-like" evidence="7">
    <location>
        <begin position="506"/>
        <end position="626"/>
    </location>
</feature>
<dbReference type="SUPFAM" id="SSF48452">
    <property type="entry name" value="TPR-like"/>
    <property type="match status" value="1"/>
</dbReference>
<dbReference type="GO" id="GO:0009279">
    <property type="term" value="C:cell outer membrane"/>
    <property type="evidence" value="ECO:0007669"/>
    <property type="project" value="UniProtKB-SubCell"/>
</dbReference>
<dbReference type="PRINTS" id="PR01021">
    <property type="entry name" value="OMPADOMAIN"/>
</dbReference>
<dbReference type="CDD" id="cd07185">
    <property type="entry name" value="OmpA_C-like"/>
    <property type="match status" value="1"/>
</dbReference>
<dbReference type="AlphaFoldDB" id="A0A7L4ZLA9"/>
<dbReference type="InterPro" id="IPR008969">
    <property type="entry name" value="CarboxyPept-like_regulatory"/>
</dbReference>
<evidence type="ECO:0000313" key="8">
    <source>
        <dbReference type="EMBL" id="QHI37209.1"/>
    </source>
</evidence>
<reference evidence="8 9" key="1">
    <citation type="journal article" date="2013" name="Int. J. Syst. Evol. Microbiol.">
        <title>Kordia antarctica sp. nov., isolated from Antarctic seawater.</title>
        <authorList>
            <person name="Baek K."/>
            <person name="Choi A."/>
            <person name="Kang I."/>
            <person name="Lee K."/>
            <person name="Cho J.C."/>
        </authorList>
    </citation>
    <scope>NUCLEOTIDE SEQUENCE [LARGE SCALE GENOMIC DNA]</scope>
    <source>
        <strain evidence="8 9">IMCC3317</strain>
    </source>
</reference>
<dbReference type="Gene3D" id="2.60.40.1120">
    <property type="entry name" value="Carboxypeptidase-like, regulatory domain"/>
    <property type="match status" value="1"/>
</dbReference>
<dbReference type="InterPro" id="IPR006690">
    <property type="entry name" value="OMPA-like_CS"/>
</dbReference>
<feature type="signal peptide" evidence="6">
    <location>
        <begin position="1"/>
        <end position="18"/>
    </location>
</feature>
<gene>
    <name evidence="8" type="primary">oprF_2</name>
    <name evidence="8" type="ORF">IMCC3317_25870</name>
</gene>
<evidence type="ECO:0000256" key="3">
    <source>
        <dbReference type="ARBA" id="ARBA00023237"/>
    </source>
</evidence>
<dbReference type="EMBL" id="CP019288">
    <property type="protein sequence ID" value="QHI37209.1"/>
    <property type="molecule type" value="Genomic_DNA"/>
</dbReference>
<evidence type="ECO:0000313" key="9">
    <source>
        <dbReference type="Proteomes" id="UP000464657"/>
    </source>
</evidence>
<sequence>MKKLYILFLVLATTNVFAQNDKTKKADKLYDRLEYVKAAKEYEEIALENADAYVYERLANCYYNVFQTEDAERWYRQSIAEGNTKADTYFKFSQMLKANGKYEEHNQWMAKFAAAKPGDQRAIAFKKNPNYIPQILAKVTKFKVKNSEINTQNSDFGAISSGNIVYFTSTRDGGRKYGWNGQPYLDIYMASYDGDGKLSSAQALSNDINTKYHEGTVSFSPDKKTMYFTRESYFDGKFKKDEEGKGTLNLYKATMSSGEWSNVEPLPFNNDEYSVGHPSVSADGKMLYFASDMPGGFGQSDLYKVAINDDGSFGVPKNLGADINTEGREFFPFISSNNTLYFSSDGNLGIGGLDVFASKVNGSSYGAVRNLGTPLNSNSDDFSFTFDEETKKGFVASNREGGKGSDDIYETTLLNPICDVDYVITVTDKETGAALSGAKVVLADDQGNSVGSKMTDSDGKVAFKVECDKSSILEASIQGYVPQKVNVNSGDDTEKIIDISLAPIEEIIEDVIVLDPIYFDFDKHNIRQDAAFELDKVVNVMTKYPNMVIKVETHTDIRGSAPYNQKLSERRAKSTVQYIISKGIDASRLNSEGKGESSPLIDCGNKCTDEEHQQNRRSDFIIVSKE</sequence>
<dbReference type="PANTHER" id="PTHR30329:SF21">
    <property type="entry name" value="LIPOPROTEIN YIAD-RELATED"/>
    <property type="match status" value="1"/>
</dbReference>
<dbReference type="RefSeq" id="WP_160129851.1">
    <property type="nucleotide sequence ID" value="NZ_CP019288.1"/>
</dbReference>
<name>A0A7L4ZLA9_9FLAO</name>
<evidence type="ECO:0000256" key="6">
    <source>
        <dbReference type="SAM" id="SignalP"/>
    </source>
</evidence>
<dbReference type="Gene3D" id="3.30.1330.60">
    <property type="entry name" value="OmpA-like domain"/>
    <property type="match status" value="1"/>
</dbReference>
<proteinExistence type="predicted"/>
<dbReference type="SUPFAM" id="SSF103088">
    <property type="entry name" value="OmpA-like"/>
    <property type="match status" value="1"/>
</dbReference>
<keyword evidence="9" id="KW-1185">Reference proteome</keyword>